<dbReference type="PANTHER" id="PTHR12022:SF0">
    <property type="entry name" value="CYTOCHROME B-C1 COMPLEX SUBUNIT 7"/>
    <property type="match status" value="1"/>
</dbReference>
<dbReference type="InterPro" id="IPR003197">
    <property type="entry name" value="QCR7"/>
</dbReference>
<keyword evidence="10" id="KW-1185">Reference proteome</keyword>
<evidence type="ECO:0000256" key="5">
    <source>
        <dbReference type="ARBA" id="ARBA00022792"/>
    </source>
</evidence>
<evidence type="ECO:0000256" key="4">
    <source>
        <dbReference type="ARBA" id="ARBA00022660"/>
    </source>
</evidence>
<reference evidence="9 10" key="1">
    <citation type="journal article" date="2020" name="bioRxiv">
        <title>Metabolic contributions of an alphaproteobacterial endosymbiont in the apicomplexan Cardiosporidium cionae.</title>
        <authorList>
            <person name="Hunter E.S."/>
            <person name="Paight C.J."/>
            <person name="Lane C.E."/>
        </authorList>
    </citation>
    <scope>NUCLEOTIDE SEQUENCE [LARGE SCALE GENOMIC DNA]</scope>
    <source>
        <strain evidence="9">ESH_2018</strain>
    </source>
</reference>
<sequence length="192" mass="22721">MSLHKELAKLIALNRNVNIRSLTKRTSPPGFLSRFYINWIYPTWFQFVQAPIERWNFATISRYLRHHGMMYDDCYNLQEPVIDRAISLLPADLATARYRRLMRGQHLNLLRLYLPLAEQNYDPFIPYLAPYIEEAKFQMQEEEELLGYHPHDRRIFSGSNAGFSVPHPDQYKVLAPSQLSYTRHYWNGRAGS</sequence>
<comment type="similarity">
    <text evidence="2">Belongs to the UQCRB/QCR7 family.</text>
</comment>
<gene>
    <name evidence="9" type="ORF">IE077_002661</name>
</gene>
<keyword evidence="5" id="KW-0999">Mitochondrion inner membrane</keyword>
<dbReference type="PANTHER" id="PTHR12022">
    <property type="entry name" value="UBIQUINOL-CYTOCHROME C REDUCTASE COMPLEX 14 KD PROTEIN"/>
    <property type="match status" value="1"/>
</dbReference>
<name>A0ABQ7JFP5_9APIC</name>
<evidence type="ECO:0000256" key="6">
    <source>
        <dbReference type="ARBA" id="ARBA00022982"/>
    </source>
</evidence>
<evidence type="ECO:0000313" key="9">
    <source>
        <dbReference type="EMBL" id="KAF8822791.1"/>
    </source>
</evidence>
<evidence type="ECO:0000256" key="2">
    <source>
        <dbReference type="ARBA" id="ARBA00008554"/>
    </source>
</evidence>
<dbReference type="EMBL" id="JADAQX010000024">
    <property type="protein sequence ID" value="KAF8822791.1"/>
    <property type="molecule type" value="Genomic_DNA"/>
</dbReference>
<keyword evidence="8" id="KW-0472">Membrane</keyword>
<proteinExistence type="inferred from homology"/>
<accession>A0ABQ7JFP5</accession>
<dbReference type="Proteomes" id="UP000823046">
    <property type="component" value="Unassembled WGS sequence"/>
</dbReference>
<evidence type="ECO:0000313" key="10">
    <source>
        <dbReference type="Proteomes" id="UP000823046"/>
    </source>
</evidence>
<keyword evidence="6" id="KW-0249">Electron transport</keyword>
<evidence type="ECO:0000256" key="1">
    <source>
        <dbReference type="ARBA" id="ARBA00004443"/>
    </source>
</evidence>
<evidence type="ECO:0000256" key="3">
    <source>
        <dbReference type="ARBA" id="ARBA00022448"/>
    </source>
</evidence>
<organism evidence="9 10">
    <name type="scientific">Cardiosporidium cionae</name>
    <dbReference type="NCBI Taxonomy" id="476202"/>
    <lineage>
        <taxon>Eukaryota</taxon>
        <taxon>Sar</taxon>
        <taxon>Alveolata</taxon>
        <taxon>Apicomplexa</taxon>
        <taxon>Aconoidasida</taxon>
        <taxon>Nephromycida</taxon>
        <taxon>Cardiosporidium</taxon>
    </lineage>
</organism>
<dbReference type="Pfam" id="PF02271">
    <property type="entry name" value="UCR_14kD"/>
    <property type="match status" value="1"/>
</dbReference>
<dbReference type="Gene3D" id="1.10.1090.10">
    <property type="entry name" value="Cytochrome b-c1 complex subunit 7"/>
    <property type="match status" value="1"/>
</dbReference>
<dbReference type="InterPro" id="IPR036544">
    <property type="entry name" value="QCR7_sf"/>
</dbReference>
<evidence type="ECO:0000256" key="8">
    <source>
        <dbReference type="ARBA" id="ARBA00023136"/>
    </source>
</evidence>
<evidence type="ECO:0000256" key="7">
    <source>
        <dbReference type="ARBA" id="ARBA00023128"/>
    </source>
</evidence>
<keyword evidence="3" id="KW-0813">Transport</keyword>
<dbReference type="SUPFAM" id="SSF81524">
    <property type="entry name" value="14 kDa protein of cytochrome bc1 complex (Ubiquinol-cytochrome c reductase)"/>
    <property type="match status" value="1"/>
</dbReference>
<keyword evidence="4" id="KW-0679">Respiratory chain</keyword>
<keyword evidence="7" id="KW-0496">Mitochondrion</keyword>
<comment type="subcellular location">
    <subcellularLocation>
        <location evidence="1">Mitochondrion inner membrane</location>
        <topology evidence="1">Peripheral membrane protein</topology>
        <orientation evidence="1">Matrix side</orientation>
    </subcellularLocation>
</comment>
<comment type="caution">
    <text evidence="9">The sequence shown here is derived from an EMBL/GenBank/DDBJ whole genome shotgun (WGS) entry which is preliminary data.</text>
</comment>
<protein>
    <submittedName>
        <fullName evidence="9">Ubiquinol-cytochrome c reductase</fullName>
    </submittedName>
</protein>